<evidence type="ECO:0000313" key="2">
    <source>
        <dbReference type="Proteomes" id="UP000193689"/>
    </source>
</evidence>
<accession>A0A1Y2EBM4</accession>
<evidence type="ECO:0000313" key="1">
    <source>
        <dbReference type="EMBL" id="ORY68960.1"/>
    </source>
</evidence>
<keyword evidence="2" id="KW-1185">Reference proteome</keyword>
<dbReference type="GeneID" id="63781183"/>
<dbReference type="InParanoid" id="A0A1Y2EBM4"/>
<dbReference type="Proteomes" id="UP000193689">
    <property type="component" value="Unassembled WGS sequence"/>
</dbReference>
<organism evidence="1 2">
    <name type="scientific">Pseudomassariella vexata</name>
    <dbReference type="NCBI Taxonomy" id="1141098"/>
    <lineage>
        <taxon>Eukaryota</taxon>
        <taxon>Fungi</taxon>
        <taxon>Dikarya</taxon>
        <taxon>Ascomycota</taxon>
        <taxon>Pezizomycotina</taxon>
        <taxon>Sordariomycetes</taxon>
        <taxon>Xylariomycetidae</taxon>
        <taxon>Amphisphaeriales</taxon>
        <taxon>Pseudomassariaceae</taxon>
        <taxon>Pseudomassariella</taxon>
    </lineage>
</organism>
<reference evidence="1 2" key="1">
    <citation type="submission" date="2016-07" db="EMBL/GenBank/DDBJ databases">
        <title>Pervasive Adenine N6-methylation of Active Genes in Fungi.</title>
        <authorList>
            <consortium name="DOE Joint Genome Institute"/>
            <person name="Mondo S.J."/>
            <person name="Dannebaum R.O."/>
            <person name="Kuo R.C."/>
            <person name="Labutti K."/>
            <person name="Haridas S."/>
            <person name="Kuo A."/>
            <person name="Salamov A."/>
            <person name="Ahrendt S.R."/>
            <person name="Lipzen A."/>
            <person name="Sullivan W."/>
            <person name="Andreopoulos W.B."/>
            <person name="Clum A."/>
            <person name="Lindquist E."/>
            <person name="Daum C."/>
            <person name="Ramamoorthy G.K."/>
            <person name="Gryganskyi A."/>
            <person name="Culley D."/>
            <person name="Magnuson J.K."/>
            <person name="James T.Y."/>
            <person name="O'Malley M.A."/>
            <person name="Stajich J.E."/>
            <person name="Spatafora J.W."/>
            <person name="Visel A."/>
            <person name="Grigoriev I.V."/>
        </authorList>
    </citation>
    <scope>NUCLEOTIDE SEQUENCE [LARGE SCALE GENOMIC DNA]</scope>
    <source>
        <strain evidence="1 2">CBS 129021</strain>
    </source>
</reference>
<dbReference type="AlphaFoldDB" id="A0A1Y2EBM4"/>
<gene>
    <name evidence="1" type="ORF">BCR38DRAFT_508311</name>
</gene>
<dbReference type="RefSeq" id="XP_040719247.1">
    <property type="nucleotide sequence ID" value="XM_040864971.1"/>
</dbReference>
<comment type="caution">
    <text evidence="1">The sequence shown here is derived from an EMBL/GenBank/DDBJ whole genome shotgun (WGS) entry which is preliminary data.</text>
</comment>
<dbReference type="EMBL" id="MCFJ01000003">
    <property type="protein sequence ID" value="ORY68960.1"/>
    <property type="molecule type" value="Genomic_DNA"/>
</dbReference>
<proteinExistence type="predicted"/>
<protein>
    <submittedName>
        <fullName evidence="1">Uncharacterized protein</fullName>
    </submittedName>
</protein>
<sequence>MVIFAQEAGLMEEEKKTAVRIRYGGCSGGRQGVAQWSSPARAKGAGSQWKLGLYGHWPALAVLVGRRGAWGCSICQHSELGTGATGAAHWPDQLEWCRCIFYGMELSGPTRKDHLRGVSRGRSDRGARFRPKLGIRTQVLGSTWNVWSGGQLGFDQKSPRLLIRTLLSTLLGAGTSTRITFEIMSIALSTYATG</sequence>
<name>A0A1Y2EBM4_9PEZI</name>